<evidence type="ECO:0000313" key="2">
    <source>
        <dbReference type="EMBL" id="GAA0341091.1"/>
    </source>
</evidence>
<evidence type="ECO:0008006" key="4">
    <source>
        <dbReference type="Google" id="ProtNLM"/>
    </source>
</evidence>
<feature type="compositionally biased region" description="Basic and acidic residues" evidence="1">
    <location>
        <begin position="55"/>
        <end position="71"/>
    </location>
</feature>
<evidence type="ECO:0000313" key="3">
    <source>
        <dbReference type="Proteomes" id="UP001501822"/>
    </source>
</evidence>
<proteinExistence type="predicted"/>
<dbReference type="Proteomes" id="UP001501822">
    <property type="component" value="Unassembled WGS sequence"/>
</dbReference>
<keyword evidence="3" id="KW-1185">Reference proteome</keyword>
<name>A0ABP3GB24_9ACTN</name>
<accession>A0ABP3GB24</accession>
<organism evidence="2 3">
    <name type="scientific">Actinoallomurus spadix</name>
    <dbReference type="NCBI Taxonomy" id="79912"/>
    <lineage>
        <taxon>Bacteria</taxon>
        <taxon>Bacillati</taxon>
        <taxon>Actinomycetota</taxon>
        <taxon>Actinomycetes</taxon>
        <taxon>Streptosporangiales</taxon>
        <taxon>Thermomonosporaceae</taxon>
        <taxon>Actinoallomurus</taxon>
    </lineage>
</organism>
<reference evidence="3" key="1">
    <citation type="journal article" date="2019" name="Int. J. Syst. Evol. Microbiol.">
        <title>The Global Catalogue of Microorganisms (GCM) 10K type strain sequencing project: providing services to taxonomists for standard genome sequencing and annotation.</title>
        <authorList>
            <consortium name="The Broad Institute Genomics Platform"/>
            <consortium name="The Broad Institute Genome Sequencing Center for Infectious Disease"/>
            <person name="Wu L."/>
            <person name="Ma J."/>
        </authorList>
    </citation>
    <scope>NUCLEOTIDE SEQUENCE [LARGE SCALE GENOMIC DNA]</scope>
    <source>
        <strain evidence="3">JCM 3146</strain>
    </source>
</reference>
<evidence type="ECO:0000256" key="1">
    <source>
        <dbReference type="SAM" id="MobiDB-lite"/>
    </source>
</evidence>
<protein>
    <recommendedName>
        <fullName evidence="4">Dihydroorotase</fullName>
    </recommendedName>
</protein>
<sequence length="71" mass="7601">MRPVIVRIGNLVIEGGALGEPHGAFPGTPARRSWGSGGWARPGAAGRLPDPWQRAAERPRHRTDPGEARRG</sequence>
<feature type="region of interest" description="Disordered" evidence="1">
    <location>
        <begin position="17"/>
        <end position="71"/>
    </location>
</feature>
<gene>
    <name evidence="2" type="ORF">GCM10010151_33260</name>
</gene>
<dbReference type="EMBL" id="BAAABM010000029">
    <property type="protein sequence ID" value="GAA0341091.1"/>
    <property type="molecule type" value="Genomic_DNA"/>
</dbReference>
<comment type="caution">
    <text evidence="2">The sequence shown here is derived from an EMBL/GenBank/DDBJ whole genome shotgun (WGS) entry which is preliminary data.</text>
</comment>
<dbReference type="RefSeq" id="WP_252798558.1">
    <property type="nucleotide sequence ID" value="NZ_BAAABM010000029.1"/>
</dbReference>